<dbReference type="EMBL" id="DTBP01000028">
    <property type="protein sequence ID" value="HGQ74252.1"/>
    <property type="molecule type" value="Genomic_DNA"/>
</dbReference>
<dbReference type="Pfam" id="PF02538">
    <property type="entry name" value="Hydantoinase_B"/>
    <property type="match status" value="1"/>
</dbReference>
<reference evidence="2" key="1">
    <citation type="journal article" date="2020" name="mSystems">
        <title>Genome- and Community-Level Interaction Insights into Carbon Utilization and Element Cycling Functions of Hydrothermarchaeota in Hydrothermal Sediment.</title>
        <authorList>
            <person name="Zhou Z."/>
            <person name="Liu Y."/>
            <person name="Xu W."/>
            <person name="Pan J."/>
            <person name="Luo Z.H."/>
            <person name="Li M."/>
        </authorList>
    </citation>
    <scope>NUCLEOTIDE SEQUENCE [LARGE SCALE GENOMIC DNA]</scope>
    <source>
        <strain evidence="2">SpSt-648</strain>
    </source>
</reference>
<proteinExistence type="predicted"/>
<organism evidence="2">
    <name type="scientific">Staphylothermus marinus</name>
    <dbReference type="NCBI Taxonomy" id="2280"/>
    <lineage>
        <taxon>Archaea</taxon>
        <taxon>Thermoproteota</taxon>
        <taxon>Thermoprotei</taxon>
        <taxon>Desulfurococcales</taxon>
        <taxon>Desulfurococcaceae</taxon>
        <taxon>Staphylothermus</taxon>
    </lineage>
</organism>
<evidence type="ECO:0000259" key="1">
    <source>
        <dbReference type="Pfam" id="PF02538"/>
    </source>
</evidence>
<accession>A0A7C4NS04</accession>
<dbReference type="PANTHER" id="PTHR11365:SF23">
    <property type="entry name" value="HYPOTHETICAL 5-OXOPROLINASE (EUROFUNG)-RELATED"/>
    <property type="match status" value="1"/>
</dbReference>
<comment type="caution">
    <text evidence="2">The sequence shown here is derived from an EMBL/GenBank/DDBJ whole genome shotgun (WGS) entry which is preliminary data.</text>
</comment>
<dbReference type="AlphaFoldDB" id="A0A7C4NS04"/>
<sequence length="524" mass="57130">MVSWEVIHKASIFIAEEMGVALKRSALSPNIRERIDLSCVVADSHGDIVAQAEHIPVHLGSFRIGLYQTLNYLKNNDIVMNDGDIIVLNDPYIAGTHLNDIMVLAPVYWNGEVVAYVANKAHHVDVGGPVPGSINPEAKTLYEEGLVIPPVKLAEKWSIRRDVVNFIVSNVKTPEITIGDLLAQYAAVKIGIHRVQELFNRYGFKNVNEAWRRAVEYSRTKTLKALETYSFSSSEAEDYIELNDNDLVIRARVEISSKGVRIDYTGSSNQVSSPLNAVFGVTYAASVFSIMLFLGGDIPVNEGFYSLIEVSAPEESILNPRKPAPVSGGNLETSQRIVDTVLKAFSKIDPLKTPAAGSGTMMNIMIGGFSEKTGYWAFYETVGGGSGGRYGKHGVSGVHVNMTNTLNTPIEVAERNYPIMYTVYRIREGSGGDGLYRGGEGLMRGFIVREKAVLSILADRFRHKPYGLLGGEPGAPARVVIRMGGRELVMPSKFVIQIEAGDEVLIETPGGGGWGLKSNFKSSG</sequence>
<dbReference type="InterPro" id="IPR003692">
    <property type="entry name" value="Hydantoinase_B"/>
</dbReference>
<name>A0A7C4NS04_STAMA</name>
<dbReference type="PANTHER" id="PTHR11365">
    <property type="entry name" value="5-OXOPROLINASE RELATED"/>
    <property type="match status" value="1"/>
</dbReference>
<dbReference type="GO" id="GO:0017168">
    <property type="term" value="F:5-oxoprolinase (ATP-hydrolyzing) activity"/>
    <property type="evidence" value="ECO:0007669"/>
    <property type="project" value="TreeGrafter"/>
</dbReference>
<feature type="domain" description="Hydantoinase B/oxoprolinase" evidence="1">
    <location>
        <begin position="2"/>
        <end position="515"/>
    </location>
</feature>
<gene>
    <name evidence="2" type="ORF">ENU20_04155</name>
</gene>
<evidence type="ECO:0000313" key="2">
    <source>
        <dbReference type="EMBL" id="HGQ74252.1"/>
    </source>
</evidence>
<protein>
    <submittedName>
        <fullName evidence="2">5-oxoprolinase</fullName>
    </submittedName>
</protein>
<dbReference type="InterPro" id="IPR045079">
    <property type="entry name" value="Oxoprolinase-like"/>
</dbReference>
<dbReference type="GO" id="GO:0005829">
    <property type="term" value="C:cytosol"/>
    <property type="evidence" value="ECO:0007669"/>
    <property type="project" value="TreeGrafter"/>
</dbReference>
<dbReference type="GO" id="GO:0006749">
    <property type="term" value="P:glutathione metabolic process"/>
    <property type="evidence" value="ECO:0007669"/>
    <property type="project" value="TreeGrafter"/>
</dbReference>